<name>A0A8H6NG63_9PEZI</name>
<evidence type="ECO:0000259" key="4">
    <source>
        <dbReference type="Pfam" id="PF00172"/>
    </source>
</evidence>
<evidence type="ECO:0000313" key="5">
    <source>
        <dbReference type="EMBL" id="KAF6831380.1"/>
    </source>
</evidence>
<dbReference type="CDD" id="cd00067">
    <property type="entry name" value="GAL4"/>
    <property type="match status" value="1"/>
</dbReference>
<dbReference type="GO" id="GO:0045944">
    <property type="term" value="P:positive regulation of transcription by RNA polymerase II"/>
    <property type="evidence" value="ECO:0007669"/>
    <property type="project" value="TreeGrafter"/>
</dbReference>
<dbReference type="Gene3D" id="3.40.630.30">
    <property type="match status" value="1"/>
</dbReference>
<feature type="region of interest" description="Disordered" evidence="3">
    <location>
        <begin position="192"/>
        <end position="243"/>
    </location>
</feature>
<dbReference type="PANTHER" id="PTHR37534:SF11">
    <property type="entry name" value="ZN(II)2CYS6 TRANSCRIPTION FACTOR (EUROFUNG)"/>
    <property type="match status" value="1"/>
</dbReference>
<dbReference type="GO" id="GO:0000976">
    <property type="term" value="F:transcription cis-regulatory region binding"/>
    <property type="evidence" value="ECO:0007669"/>
    <property type="project" value="TreeGrafter"/>
</dbReference>
<dbReference type="Pfam" id="PF11951">
    <property type="entry name" value="Fungal_trans_2"/>
    <property type="match status" value="1"/>
</dbReference>
<dbReference type="InterPro" id="IPR021858">
    <property type="entry name" value="Fun_TF"/>
</dbReference>
<reference evidence="5" key="1">
    <citation type="journal article" date="2020" name="Phytopathology">
        <title>Genome Sequence Resources of Colletotrichum truncatum, C. plurivorum, C. musicola, and C. sojae: Four Species Pathogenic to Soybean (Glycine max).</title>
        <authorList>
            <person name="Rogerio F."/>
            <person name="Boufleur T.R."/>
            <person name="Ciampi-Guillardi M."/>
            <person name="Sukno S.A."/>
            <person name="Thon M.R."/>
            <person name="Massola Junior N.S."/>
            <person name="Baroncelli R."/>
        </authorList>
    </citation>
    <scope>NUCLEOTIDE SEQUENCE</scope>
    <source>
        <strain evidence="5">LFN00145</strain>
    </source>
</reference>
<dbReference type="PANTHER" id="PTHR37534">
    <property type="entry name" value="TRANSCRIPTIONAL ACTIVATOR PROTEIN UGA3"/>
    <property type="match status" value="1"/>
</dbReference>
<dbReference type="AlphaFoldDB" id="A0A8H6NG63"/>
<comment type="subcellular location">
    <subcellularLocation>
        <location evidence="1">Nucleus</location>
    </subcellularLocation>
</comment>
<evidence type="ECO:0000256" key="1">
    <source>
        <dbReference type="ARBA" id="ARBA00004123"/>
    </source>
</evidence>
<proteinExistence type="predicted"/>
<organism evidence="5 6">
    <name type="scientific">Colletotrichum plurivorum</name>
    <dbReference type="NCBI Taxonomy" id="2175906"/>
    <lineage>
        <taxon>Eukaryota</taxon>
        <taxon>Fungi</taxon>
        <taxon>Dikarya</taxon>
        <taxon>Ascomycota</taxon>
        <taxon>Pezizomycotina</taxon>
        <taxon>Sordariomycetes</taxon>
        <taxon>Hypocreomycetidae</taxon>
        <taxon>Glomerellales</taxon>
        <taxon>Glomerellaceae</taxon>
        <taxon>Colletotrichum</taxon>
        <taxon>Colletotrichum orchidearum species complex</taxon>
    </lineage>
</organism>
<protein>
    <recommendedName>
        <fullName evidence="4">Zn(2)-C6 fungal-type domain-containing protein</fullName>
    </recommendedName>
</protein>
<accession>A0A8H6NG63</accession>
<dbReference type="SUPFAM" id="SSF55729">
    <property type="entry name" value="Acyl-CoA N-acyltransferases (Nat)"/>
    <property type="match status" value="1"/>
</dbReference>
<keyword evidence="6" id="KW-1185">Reference proteome</keyword>
<dbReference type="Proteomes" id="UP000654918">
    <property type="component" value="Unassembled WGS sequence"/>
</dbReference>
<dbReference type="GO" id="GO:0005634">
    <property type="term" value="C:nucleus"/>
    <property type="evidence" value="ECO:0007669"/>
    <property type="project" value="UniProtKB-SubCell"/>
</dbReference>
<dbReference type="Pfam" id="PF00172">
    <property type="entry name" value="Zn_clus"/>
    <property type="match status" value="1"/>
</dbReference>
<dbReference type="GO" id="GO:0008270">
    <property type="term" value="F:zinc ion binding"/>
    <property type="evidence" value="ECO:0007669"/>
    <property type="project" value="InterPro"/>
</dbReference>
<dbReference type="GO" id="GO:0000981">
    <property type="term" value="F:DNA-binding transcription factor activity, RNA polymerase II-specific"/>
    <property type="evidence" value="ECO:0007669"/>
    <property type="project" value="InterPro"/>
</dbReference>
<dbReference type="InterPro" id="IPR016181">
    <property type="entry name" value="Acyl_CoA_acyltransferase"/>
</dbReference>
<sequence>MTIHVTTLTEADIPGAFSPERNYQSLALRMRWGIRNAIFHVAKEDASDEVLGVAMWLPPRAADAPSTWGDWLEGWRLWFGQVNYNLWYGRGGLNVKGKGIGAEMMRAVTETADREGMRCYLESSREVPNVAIYGRWGFRMRTKMVLDDDGERIELFTMTKCDEQKPACARCEDRGLQCPGYALNVRWSRKHQVRTQPAAREGRKSASRDGISCASPRATEAASDAFAKPSTGPGQHESPQLDSWLAFSPPWDLTFSPDLSSSLTSAADTIMALHQQPESSAVPSWGVPFLGSTWTIDDLASSSPSSHEEYAIGQLLETTNTFCDSRPNDPADKSTLPYVRSQAQADFWFQHPVQNGLELVKEVPREPFNLPTALSEYFFREVITLYCAWDSKSNVMRTIVETSWQSSAALYHTIQGMAAACLSEDFPHLLPVARREHAQALDLVRKSPPAPARRDNALLLASQLLGHTSSWLRPQDLATDVFRTSCDILRDVTEDEDADPGVAEFLRGTMDYWAMLLAFLTDSQHLGDWHSQQSSASPLVIGPAREEQQPHPYSGISRATVRLLAETGILIFQYRKRMSSVRFLASEDVDVFRAALRSARRLERALLAHAAPESSSVRDPGDPRTPLRHLELVDEAYRCTGLLQLYRVFSDLLAERYAPWDRDRLLRPGAPSGGAPSVRERRTWLTKLAMHILGILREIPFESRTRSAQPFIMVAVSSELRRDPQHLQATKSLGELDREGEGLDIMAIDPASIEVARARKFVLSRLAAYAHILPLRKSRVIAELINQTWAALDGGDQDAYWVDIACEKNLGTMMG</sequence>
<keyword evidence="2" id="KW-0539">Nucleus</keyword>
<dbReference type="EMBL" id="WIGO01000082">
    <property type="protein sequence ID" value="KAF6831380.1"/>
    <property type="molecule type" value="Genomic_DNA"/>
</dbReference>
<feature type="domain" description="Zn(2)-C6 fungal-type" evidence="4">
    <location>
        <begin position="159"/>
        <end position="183"/>
    </location>
</feature>
<comment type="caution">
    <text evidence="5">The sequence shown here is derived from an EMBL/GenBank/DDBJ whole genome shotgun (WGS) entry which is preliminary data.</text>
</comment>
<evidence type="ECO:0000256" key="3">
    <source>
        <dbReference type="SAM" id="MobiDB-lite"/>
    </source>
</evidence>
<gene>
    <name evidence="5" type="ORF">CPLU01_06799</name>
</gene>
<evidence type="ECO:0000313" key="6">
    <source>
        <dbReference type="Proteomes" id="UP000654918"/>
    </source>
</evidence>
<dbReference type="InterPro" id="IPR001138">
    <property type="entry name" value="Zn2Cys6_DnaBD"/>
</dbReference>
<evidence type="ECO:0000256" key="2">
    <source>
        <dbReference type="ARBA" id="ARBA00023242"/>
    </source>
</evidence>